<dbReference type="Proteomes" id="UP000054016">
    <property type="component" value="Unassembled WGS sequence"/>
</dbReference>
<gene>
    <name evidence="1" type="ORF">AC478_02935</name>
</gene>
<dbReference type="EMBL" id="LFWV01000036">
    <property type="protein sequence ID" value="KON31395.1"/>
    <property type="molecule type" value="Genomic_DNA"/>
</dbReference>
<accession>A0A0M0BSP2</accession>
<comment type="caution">
    <text evidence="1">The sequence shown here is derived from an EMBL/GenBank/DDBJ whole genome shotgun (WGS) entry which is preliminary data.</text>
</comment>
<feature type="non-terminal residue" evidence="1">
    <location>
        <position position="1"/>
    </location>
</feature>
<evidence type="ECO:0000313" key="2">
    <source>
        <dbReference type="Proteomes" id="UP000054016"/>
    </source>
</evidence>
<sequence length="61" mass="6403">VSVSPLNVDESGFTVSYLEPPSPTTLASDLTQNVAANCGFLFSVYVKTAISNKAHRATDGN</sequence>
<protein>
    <submittedName>
        <fullName evidence="1">Uncharacterized protein</fullName>
    </submittedName>
</protein>
<name>A0A0M0BSP2_9ARCH</name>
<evidence type="ECO:0000313" key="1">
    <source>
        <dbReference type="EMBL" id="KON31395.1"/>
    </source>
</evidence>
<organism evidence="1 2">
    <name type="scientific">miscellaneous Crenarchaeota group-1 archaeon SG8-32-3</name>
    <dbReference type="NCBI Taxonomy" id="1685125"/>
    <lineage>
        <taxon>Archaea</taxon>
        <taxon>Candidatus Bathyarchaeota</taxon>
        <taxon>MCG-1</taxon>
    </lineage>
</organism>
<proteinExistence type="predicted"/>
<dbReference type="AlphaFoldDB" id="A0A0M0BSP2"/>
<reference evidence="2" key="1">
    <citation type="submission" date="2015-06" db="EMBL/GenBank/DDBJ databases">
        <title>New insights into the roles of widespread benthic archaea in carbon and nitrogen cycling.</title>
        <authorList>
            <person name="Lazar C.S."/>
            <person name="Baker B.J."/>
            <person name="Seitz K.W."/>
            <person name="Hyde A.S."/>
            <person name="Dick G.J."/>
            <person name="Hinrichs K.-U."/>
            <person name="Teske A.P."/>
        </authorList>
    </citation>
    <scope>NUCLEOTIDE SEQUENCE [LARGE SCALE GENOMIC DNA]</scope>
</reference>